<evidence type="ECO:0000259" key="1">
    <source>
        <dbReference type="Pfam" id="PF12680"/>
    </source>
</evidence>
<accession>A0A1U7I888</accession>
<organism evidence="2 3">
    <name type="scientific">[Phormidium ambiguum] IAM M-71</name>
    <dbReference type="NCBI Taxonomy" id="454136"/>
    <lineage>
        <taxon>Bacteria</taxon>
        <taxon>Bacillati</taxon>
        <taxon>Cyanobacteriota</taxon>
        <taxon>Cyanophyceae</taxon>
        <taxon>Oscillatoriophycideae</taxon>
        <taxon>Aerosakkonematales</taxon>
        <taxon>Aerosakkonemataceae</taxon>
        <taxon>Floridanema</taxon>
    </lineage>
</organism>
<name>A0A1U7I888_9CYAN</name>
<dbReference type="OrthoDB" id="2083380at2"/>
<dbReference type="Pfam" id="PF12680">
    <property type="entry name" value="SnoaL_2"/>
    <property type="match status" value="1"/>
</dbReference>
<proteinExistence type="predicted"/>
<dbReference type="AlphaFoldDB" id="A0A1U7I888"/>
<dbReference type="InterPro" id="IPR037401">
    <property type="entry name" value="SnoaL-like"/>
</dbReference>
<gene>
    <name evidence="2" type="ORF">NIES2119_25450</name>
</gene>
<evidence type="ECO:0000313" key="2">
    <source>
        <dbReference type="EMBL" id="OKH32670.1"/>
    </source>
</evidence>
<dbReference type="STRING" id="454136.NIES2119_25450"/>
<sequence length="152" mass="17354">MQLTPDQDQQTATQVLTALLSVVGKDVQAWLDLFVENAVIEFPYASTTPGRLEGKEALYNYMKDVPAQMQNLVFSNIQVYPTSNPDVVLAEVHGEADIVSTGRHYQQDYVMRLEIREGRIIHYREYWNPMPALEAWGSTENLSQSFNVDRTE</sequence>
<comment type="caution">
    <text evidence="2">The sequence shown here is derived from an EMBL/GenBank/DDBJ whole genome shotgun (WGS) entry which is preliminary data.</text>
</comment>
<reference evidence="2 3" key="1">
    <citation type="submission" date="2016-11" db="EMBL/GenBank/DDBJ databases">
        <title>Draft Genome Sequences of Nine Cyanobacterial Strains from Diverse Habitats.</title>
        <authorList>
            <person name="Zhu T."/>
            <person name="Hou S."/>
            <person name="Lu X."/>
            <person name="Hess W.R."/>
        </authorList>
    </citation>
    <scope>NUCLEOTIDE SEQUENCE [LARGE SCALE GENOMIC DNA]</scope>
    <source>
        <strain evidence="2 3">IAM M-71</strain>
    </source>
</reference>
<dbReference type="EMBL" id="MRCE01000037">
    <property type="protein sequence ID" value="OKH32670.1"/>
    <property type="molecule type" value="Genomic_DNA"/>
</dbReference>
<protein>
    <submittedName>
        <fullName evidence="2">Phenazine biosynthesis protein</fullName>
    </submittedName>
</protein>
<dbReference type="Proteomes" id="UP000185860">
    <property type="component" value="Unassembled WGS sequence"/>
</dbReference>
<dbReference type="SUPFAM" id="SSF54427">
    <property type="entry name" value="NTF2-like"/>
    <property type="match status" value="1"/>
</dbReference>
<feature type="domain" description="SnoaL-like" evidence="1">
    <location>
        <begin position="24"/>
        <end position="122"/>
    </location>
</feature>
<evidence type="ECO:0000313" key="3">
    <source>
        <dbReference type="Proteomes" id="UP000185860"/>
    </source>
</evidence>
<dbReference type="InterPro" id="IPR032710">
    <property type="entry name" value="NTF2-like_dom_sf"/>
</dbReference>
<dbReference type="Gene3D" id="3.10.450.50">
    <property type="match status" value="1"/>
</dbReference>